<feature type="compositionally biased region" description="Low complexity" evidence="2">
    <location>
        <begin position="39"/>
        <end position="50"/>
    </location>
</feature>
<feature type="transmembrane region" description="Helical" evidence="3">
    <location>
        <begin position="169"/>
        <end position="191"/>
    </location>
</feature>
<evidence type="ECO:0000256" key="4">
    <source>
        <dbReference type="SAM" id="SignalP"/>
    </source>
</evidence>
<dbReference type="Pfam" id="PF11947">
    <property type="entry name" value="DUF3464"/>
    <property type="match status" value="1"/>
</dbReference>
<keyword evidence="3" id="KW-1133">Transmembrane helix</keyword>
<dbReference type="EMBL" id="BRXX01000142">
    <property type="protein sequence ID" value="GMH93657.1"/>
    <property type="molecule type" value="Genomic_DNA"/>
</dbReference>
<dbReference type="PANTHER" id="PTHR34575">
    <property type="entry name" value="PROTEIN PAM68, CHLOROPLASTIC"/>
    <property type="match status" value="1"/>
</dbReference>
<name>A0A9W7BNG9_9STRA</name>
<feature type="transmembrane region" description="Helical" evidence="3">
    <location>
        <begin position="137"/>
        <end position="157"/>
    </location>
</feature>
<organism evidence="5 6">
    <name type="scientific">Triparma verrucosa</name>
    <dbReference type="NCBI Taxonomy" id="1606542"/>
    <lineage>
        <taxon>Eukaryota</taxon>
        <taxon>Sar</taxon>
        <taxon>Stramenopiles</taxon>
        <taxon>Ochrophyta</taxon>
        <taxon>Bolidophyceae</taxon>
        <taxon>Parmales</taxon>
        <taxon>Triparmaceae</taxon>
        <taxon>Triparma</taxon>
    </lineage>
</organism>
<protein>
    <submittedName>
        <fullName evidence="5">Uncharacterized protein</fullName>
    </submittedName>
</protein>
<gene>
    <name evidence="5" type="ORF">TrVE_jg2050</name>
</gene>
<feature type="compositionally biased region" description="Pro residues" evidence="2">
    <location>
        <begin position="51"/>
        <end position="64"/>
    </location>
</feature>
<proteinExistence type="predicted"/>
<evidence type="ECO:0000256" key="3">
    <source>
        <dbReference type="SAM" id="Phobius"/>
    </source>
</evidence>
<keyword evidence="3" id="KW-0472">Membrane</keyword>
<feature type="chain" id="PRO_5040931792" evidence="4">
    <location>
        <begin position="20"/>
        <end position="278"/>
    </location>
</feature>
<accession>A0A9W7BNG9</accession>
<keyword evidence="3" id="KW-0812">Transmembrane</keyword>
<feature type="signal peptide" evidence="4">
    <location>
        <begin position="1"/>
        <end position="19"/>
    </location>
</feature>
<keyword evidence="6" id="KW-1185">Reference proteome</keyword>
<sequence length="278" mass="29980">MNSSIKLLFLCLLASPAFVRPFLRSPLFRALPTSGPNLSAKSSKPKGFGSSPPPPQTPKSPPLPSSSSGSPPAKVSEEAARLVNTGAVRLAELEAKKVSQKASILDTAISLTEEDNAAREGGGVIPEQVAGRMTQRMWGFVGVPFGGCVALFCWFYYQAKVENVRYEPMLVASGTVGLLVVGLLGITYSLLSASWDDEEQGSEGIGGVKTFNDNLDRIKEGVGRGRKNIKARDTIDAAGGIEEINRVREQLEAKEEKAKLKARSLKEKMEDEMKRERG</sequence>
<keyword evidence="4" id="KW-0732">Signal</keyword>
<evidence type="ECO:0000313" key="6">
    <source>
        <dbReference type="Proteomes" id="UP001165160"/>
    </source>
</evidence>
<evidence type="ECO:0000256" key="1">
    <source>
        <dbReference type="SAM" id="Coils"/>
    </source>
</evidence>
<reference evidence="6" key="1">
    <citation type="journal article" date="2023" name="Commun. Biol.">
        <title>Genome analysis of Parmales, the sister group of diatoms, reveals the evolutionary specialization of diatoms from phago-mixotrophs to photoautotrophs.</title>
        <authorList>
            <person name="Ban H."/>
            <person name="Sato S."/>
            <person name="Yoshikawa S."/>
            <person name="Yamada K."/>
            <person name="Nakamura Y."/>
            <person name="Ichinomiya M."/>
            <person name="Sato N."/>
            <person name="Blanc-Mathieu R."/>
            <person name="Endo H."/>
            <person name="Kuwata A."/>
            <person name="Ogata H."/>
        </authorList>
    </citation>
    <scope>NUCLEOTIDE SEQUENCE [LARGE SCALE GENOMIC DNA]</scope>
    <source>
        <strain evidence="6">NIES 3699</strain>
    </source>
</reference>
<feature type="coiled-coil region" evidence="1">
    <location>
        <begin position="237"/>
        <end position="275"/>
    </location>
</feature>
<keyword evidence="1" id="KW-0175">Coiled coil</keyword>
<dbReference type="InterPro" id="IPR021855">
    <property type="entry name" value="PAM68-like"/>
</dbReference>
<comment type="caution">
    <text evidence="5">The sequence shown here is derived from an EMBL/GenBank/DDBJ whole genome shotgun (WGS) entry which is preliminary data.</text>
</comment>
<evidence type="ECO:0000256" key="2">
    <source>
        <dbReference type="SAM" id="MobiDB-lite"/>
    </source>
</evidence>
<dbReference type="Proteomes" id="UP001165160">
    <property type="component" value="Unassembled WGS sequence"/>
</dbReference>
<dbReference type="PANTHER" id="PTHR34575:SF1">
    <property type="entry name" value="PROTEIN PAM68, CHLOROPLASTIC"/>
    <property type="match status" value="1"/>
</dbReference>
<feature type="region of interest" description="Disordered" evidence="2">
    <location>
        <begin position="33"/>
        <end position="76"/>
    </location>
</feature>
<evidence type="ECO:0000313" key="5">
    <source>
        <dbReference type="EMBL" id="GMH93657.1"/>
    </source>
</evidence>
<dbReference type="AlphaFoldDB" id="A0A9W7BNG9"/>